<comment type="caution">
    <text evidence="1">The sequence shown here is derived from an EMBL/GenBank/DDBJ whole genome shotgun (WGS) entry which is preliminary data.</text>
</comment>
<evidence type="ECO:0000313" key="1">
    <source>
        <dbReference type="EMBL" id="SHX58406.1"/>
    </source>
</evidence>
<name>A0A9Q7WJU0_9MYCO</name>
<dbReference type="Proteomes" id="UP000185183">
    <property type="component" value="Unassembled WGS sequence"/>
</dbReference>
<dbReference type="EMBL" id="FSFA01000004">
    <property type="protein sequence ID" value="SHX58406.1"/>
    <property type="molecule type" value="Genomic_DNA"/>
</dbReference>
<dbReference type="RefSeq" id="WP_016888170.1">
    <property type="nucleotide sequence ID" value="NZ_CP065265.1"/>
</dbReference>
<sequence length="74" mass="8131">MATPNEELAISWWDTKPDAPVGWRTRWTLCAVPEGATVTLSCPIFESDDPAVRGMAALPDLFRPTAMAKLGRLM</sequence>
<organism evidence="1 2">
    <name type="scientific">Mycobacteroides abscessus subsp. bolletii</name>
    <dbReference type="NCBI Taxonomy" id="319705"/>
    <lineage>
        <taxon>Bacteria</taxon>
        <taxon>Bacillati</taxon>
        <taxon>Actinomycetota</taxon>
        <taxon>Actinomycetes</taxon>
        <taxon>Mycobacteriales</taxon>
        <taxon>Mycobacteriaceae</taxon>
        <taxon>Mycobacteroides</taxon>
        <taxon>Mycobacteroides abscessus</taxon>
    </lineage>
</organism>
<dbReference type="AlphaFoldDB" id="A0A9Q7WJU0"/>
<accession>A0A9Q7WJU0</accession>
<evidence type="ECO:0008006" key="3">
    <source>
        <dbReference type="Google" id="ProtNLM"/>
    </source>
</evidence>
<reference evidence="1 2" key="1">
    <citation type="submission" date="2016-11" db="EMBL/GenBank/DDBJ databases">
        <authorList>
            <consortium name="Pathogen Informatics"/>
        </authorList>
    </citation>
    <scope>NUCLEOTIDE SEQUENCE [LARGE SCALE GENOMIC DNA]</scope>
    <source>
        <strain evidence="1 2">968</strain>
    </source>
</reference>
<proteinExistence type="predicted"/>
<gene>
    <name evidence="1" type="ORF">SAMEA2275694_03146</name>
</gene>
<evidence type="ECO:0000313" key="2">
    <source>
        <dbReference type="Proteomes" id="UP000185183"/>
    </source>
</evidence>
<protein>
    <recommendedName>
        <fullName evidence="3">Activator of Hsp90 ATPase homolog 1-like protein</fullName>
    </recommendedName>
</protein>